<proteinExistence type="predicted"/>
<dbReference type="Proteomes" id="UP000683925">
    <property type="component" value="Unassembled WGS sequence"/>
</dbReference>
<reference evidence="1" key="1">
    <citation type="submission" date="2021-01" db="EMBL/GenBank/DDBJ databases">
        <authorList>
            <consortium name="Genoscope - CEA"/>
            <person name="William W."/>
        </authorList>
    </citation>
    <scope>NUCLEOTIDE SEQUENCE</scope>
</reference>
<organism evidence="1 2">
    <name type="scientific">Paramecium octaurelia</name>
    <dbReference type="NCBI Taxonomy" id="43137"/>
    <lineage>
        <taxon>Eukaryota</taxon>
        <taxon>Sar</taxon>
        <taxon>Alveolata</taxon>
        <taxon>Ciliophora</taxon>
        <taxon>Intramacronucleata</taxon>
        <taxon>Oligohymenophorea</taxon>
        <taxon>Peniculida</taxon>
        <taxon>Parameciidae</taxon>
        <taxon>Paramecium</taxon>
    </lineage>
</organism>
<keyword evidence="2" id="KW-1185">Reference proteome</keyword>
<name>A0A8S1X9N7_PAROT</name>
<protein>
    <submittedName>
        <fullName evidence="1">Uncharacterized protein</fullName>
    </submittedName>
</protein>
<accession>A0A8S1X9N7</accession>
<gene>
    <name evidence="1" type="ORF">POCTA_138.1.T1150026</name>
</gene>
<comment type="caution">
    <text evidence="1">The sequence shown here is derived from an EMBL/GenBank/DDBJ whole genome shotgun (WGS) entry which is preliminary data.</text>
</comment>
<evidence type="ECO:0000313" key="2">
    <source>
        <dbReference type="Proteomes" id="UP000683925"/>
    </source>
</evidence>
<dbReference type="EMBL" id="CAJJDP010000115">
    <property type="protein sequence ID" value="CAD8197705.1"/>
    <property type="molecule type" value="Genomic_DNA"/>
</dbReference>
<evidence type="ECO:0000313" key="1">
    <source>
        <dbReference type="EMBL" id="CAD8197705.1"/>
    </source>
</evidence>
<dbReference type="AlphaFoldDB" id="A0A8S1X9N7"/>
<sequence length="91" mass="11024">MKNIHFLIQLRFNWAWHIHREDSLELGYLNSVFEEFDRRIDLAKTKIGLKCVSQGYRDSFLYLYNQKDDIRNEAETKQQILNFTLDIKQKA</sequence>